<dbReference type="GO" id="GO:0097505">
    <property type="term" value="C:Rad6-Rad18 complex"/>
    <property type="evidence" value="ECO:0007669"/>
    <property type="project" value="TreeGrafter"/>
</dbReference>
<dbReference type="CDD" id="cd16568">
    <property type="entry name" value="RING-HC_ScPSH1-like"/>
    <property type="match status" value="1"/>
</dbReference>
<dbReference type="EMBL" id="FXLY01000005">
    <property type="protein sequence ID" value="SMN20503.1"/>
    <property type="molecule type" value="Genomic_DNA"/>
</dbReference>
<dbReference type="InterPro" id="IPR001841">
    <property type="entry name" value="Znf_RING"/>
</dbReference>
<dbReference type="InterPro" id="IPR039577">
    <property type="entry name" value="Rad18"/>
</dbReference>
<dbReference type="PROSITE" id="PS50089">
    <property type="entry name" value="ZF_RING_2"/>
    <property type="match status" value="1"/>
</dbReference>
<dbReference type="SUPFAM" id="SSF57850">
    <property type="entry name" value="RING/U-box"/>
    <property type="match status" value="1"/>
</dbReference>
<dbReference type="Pfam" id="PF15227">
    <property type="entry name" value="zf-C3HC4_4"/>
    <property type="match status" value="1"/>
</dbReference>
<dbReference type="GO" id="GO:0006513">
    <property type="term" value="P:protein monoubiquitination"/>
    <property type="evidence" value="ECO:0007669"/>
    <property type="project" value="InterPro"/>
</dbReference>
<evidence type="ECO:0000313" key="7">
    <source>
        <dbReference type="EMBL" id="SMN20503.1"/>
    </source>
</evidence>
<evidence type="ECO:0000256" key="4">
    <source>
        <dbReference type="PROSITE-ProRule" id="PRU00175"/>
    </source>
</evidence>
<dbReference type="GO" id="GO:0003697">
    <property type="term" value="F:single-stranded DNA binding"/>
    <property type="evidence" value="ECO:0007669"/>
    <property type="project" value="InterPro"/>
</dbReference>
<protein>
    <submittedName>
        <fullName evidence="7">Similar to Saccharomyces cerevisiae YOL054W PSH1 E3 ubiquitin ligase</fullName>
    </submittedName>
</protein>
<proteinExistence type="predicted"/>
<dbReference type="OrthoDB" id="6105938at2759"/>
<dbReference type="GO" id="GO:0008270">
    <property type="term" value="F:zinc ion binding"/>
    <property type="evidence" value="ECO:0007669"/>
    <property type="project" value="UniProtKB-KW"/>
</dbReference>
<dbReference type="PROSITE" id="PS00518">
    <property type="entry name" value="ZF_RING_1"/>
    <property type="match status" value="1"/>
</dbReference>
<dbReference type="InterPro" id="IPR013083">
    <property type="entry name" value="Znf_RING/FYVE/PHD"/>
</dbReference>
<feature type="compositionally biased region" description="Acidic residues" evidence="5">
    <location>
        <begin position="263"/>
        <end position="280"/>
    </location>
</feature>
<dbReference type="Gene3D" id="3.30.40.10">
    <property type="entry name" value="Zinc/RING finger domain, C3HC4 (zinc finger)"/>
    <property type="match status" value="1"/>
</dbReference>
<dbReference type="SMART" id="SM00184">
    <property type="entry name" value="RING"/>
    <property type="match status" value="1"/>
</dbReference>
<dbReference type="STRING" id="1789683.A0A1X7R487"/>
<dbReference type="PANTHER" id="PTHR14134:SF2">
    <property type="entry name" value="E3 UBIQUITIN-PROTEIN LIGASE RAD18"/>
    <property type="match status" value="1"/>
</dbReference>
<evidence type="ECO:0000259" key="6">
    <source>
        <dbReference type="PROSITE" id="PS50089"/>
    </source>
</evidence>
<keyword evidence="1" id="KW-0479">Metal-binding</keyword>
<dbReference type="Proteomes" id="UP000196158">
    <property type="component" value="Unassembled WGS sequence"/>
</dbReference>
<dbReference type="GO" id="GO:0016874">
    <property type="term" value="F:ligase activity"/>
    <property type="evidence" value="ECO:0007669"/>
    <property type="project" value="UniProtKB-KW"/>
</dbReference>
<dbReference type="GO" id="GO:0005634">
    <property type="term" value="C:nucleus"/>
    <property type="evidence" value="ECO:0007669"/>
    <property type="project" value="TreeGrafter"/>
</dbReference>
<evidence type="ECO:0000256" key="2">
    <source>
        <dbReference type="ARBA" id="ARBA00022771"/>
    </source>
</evidence>
<feature type="domain" description="RING-type" evidence="6">
    <location>
        <begin position="31"/>
        <end position="73"/>
    </location>
</feature>
<feature type="compositionally biased region" description="Acidic residues" evidence="5">
    <location>
        <begin position="300"/>
        <end position="313"/>
    </location>
</feature>
<keyword evidence="2 4" id="KW-0863">Zinc-finger</keyword>
<dbReference type="GO" id="GO:0006301">
    <property type="term" value="P:DNA damage tolerance"/>
    <property type="evidence" value="ECO:0007669"/>
    <property type="project" value="InterPro"/>
</dbReference>
<evidence type="ECO:0000256" key="3">
    <source>
        <dbReference type="ARBA" id="ARBA00022833"/>
    </source>
</evidence>
<evidence type="ECO:0000256" key="5">
    <source>
        <dbReference type="SAM" id="MobiDB-lite"/>
    </source>
</evidence>
<evidence type="ECO:0000313" key="8">
    <source>
        <dbReference type="Proteomes" id="UP000196158"/>
    </source>
</evidence>
<keyword evidence="7" id="KW-0436">Ligase</keyword>
<feature type="region of interest" description="Disordered" evidence="5">
    <location>
        <begin position="228"/>
        <end position="371"/>
    </location>
</feature>
<dbReference type="GO" id="GO:0061630">
    <property type="term" value="F:ubiquitin protein ligase activity"/>
    <property type="evidence" value="ECO:0007669"/>
    <property type="project" value="InterPro"/>
</dbReference>
<organism evidence="7 8">
    <name type="scientific">Maudiozyma saulgeensis</name>
    <dbReference type="NCBI Taxonomy" id="1789683"/>
    <lineage>
        <taxon>Eukaryota</taxon>
        <taxon>Fungi</taxon>
        <taxon>Dikarya</taxon>
        <taxon>Ascomycota</taxon>
        <taxon>Saccharomycotina</taxon>
        <taxon>Saccharomycetes</taxon>
        <taxon>Saccharomycetales</taxon>
        <taxon>Saccharomycetaceae</taxon>
        <taxon>Maudiozyma</taxon>
    </lineage>
</organism>
<sequence length="371" mass="42429">MSCRGITSKILTQKKKIHKLIVFNLLESCQCGICHEFLSEPMMISCGHNYCYKCLKNWFTSNATRELNCPSCREPVVNEPCLNLMIEQTLTSLFDILKARKKKIFKEEKERKEFEELLRERFDDTYYYKNDKEQGTLYDNVFKNSALAIADVDDDGIPRCSNCHWELEPEDMEDENVCPHCHSRIRNNASAVGTNRSISLNSRPTMNAARDDYSENEYEEIVNDIRNFNPSDVESSGEEDFSDSVGYDHEDGGARNNDSNEEHDSELDSFIADDDDDEEDRNISQLSDGERSRNIAVLPSDEDRDSDYYENNDSDGFVSGDSLADSSNSGIYDGSKRTAIDVSDEEDEDEEELGNSAKRQRKVHMVLSDDD</sequence>
<dbReference type="PANTHER" id="PTHR14134">
    <property type="entry name" value="E3 UBIQUITIN-PROTEIN LIGASE RAD18"/>
    <property type="match status" value="1"/>
</dbReference>
<gene>
    <name evidence="7" type="ORF">KASA_0N04928G</name>
</gene>
<dbReference type="AlphaFoldDB" id="A0A1X7R487"/>
<keyword evidence="3" id="KW-0862">Zinc</keyword>
<name>A0A1X7R487_9SACH</name>
<feature type="compositionally biased region" description="Basic and acidic residues" evidence="5">
    <location>
        <begin position="246"/>
        <end position="262"/>
    </location>
</feature>
<reference evidence="7 8" key="1">
    <citation type="submission" date="2017-04" db="EMBL/GenBank/DDBJ databases">
        <authorList>
            <person name="Afonso C.L."/>
            <person name="Miller P.J."/>
            <person name="Scott M.A."/>
            <person name="Spackman E."/>
            <person name="Goraichik I."/>
            <person name="Dimitrov K.M."/>
            <person name="Suarez D.L."/>
            <person name="Swayne D.E."/>
        </authorList>
    </citation>
    <scope>NUCLEOTIDE SEQUENCE [LARGE SCALE GENOMIC DNA]</scope>
</reference>
<dbReference type="InterPro" id="IPR017907">
    <property type="entry name" value="Znf_RING_CS"/>
</dbReference>
<feature type="compositionally biased region" description="Acidic residues" evidence="5">
    <location>
        <begin position="342"/>
        <end position="353"/>
    </location>
</feature>
<accession>A0A1X7R487</accession>
<keyword evidence="8" id="KW-1185">Reference proteome</keyword>
<evidence type="ECO:0000256" key="1">
    <source>
        <dbReference type="ARBA" id="ARBA00022723"/>
    </source>
</evidence>